<evidence type="ECO:0000256" key="1">
    <source>
        <dbReference type="ARBA" id="ARBA00005964"/>
    </source>
</evidence>
<dbReference type="EMBL" id="WAAF01019582">
    <property type="protein sequence ID" value="NXX50771.1"/>
    <property type="molecule type" value="Genomic_DNA"/>
</dbReference>
<comment type="caution">
    <text evidence="4">The sequence shown here is derived from an EMBL/GenBank/DDBJ whole genome shotgun (WGS) entry which is preliminary data.</text>
</comment>
<dbReference type="InterPro" id="IPR029058">
    <property type="entry name" value="AB_hydrolase_fold"/>
</dbReference>
<dbReference type="Proteomes" id="UP000627253">
    <property type="component" value="Unassembled WGS sequence"/>
</dbReference>
<protein>
    <submittedName>
        <fullName evidence="4">SASB hydrolase</fullName>
    </submittedName>
</protein>
<keyword evidence="4" id="KW-0378">Hydrolase</keyword>
<evidence type="ECO:0000313" key="5">
    <source>
        <dbReference type="Proteomes" id="UP000627253"/>
    </source>
</evidence>
<dbReference type="AlphaFoldDB" id="A0A852J986"/>
<dbReference type="Pfam" id="PF00135">
    <property type="entry name" value="COesterase"/>
    <property type="match status" value="1"/>
</dbReference>
<organism evidence="4 5">
    <name type="scientific">Tricholaema leucomelas</name>
    <name type="common">pied barbet</name>
    <dbReference type="NCBI Taxonomy" id="240729"/>
    <lineage>
        <taxon>Eukaryota</taxon>
        <taxon>Metazoa</taxon>
        <taxon>Chordata</taxon>
        <taxon>Craniata</taxon>
        <taxon>Vertebrata</taxon>
        <taxon>Euteleostomi</taxon>
        <taxon>Archelosauria</taxon>
        <taxon>Archosauria</taxon>
        <taxon>Dinosauria</taxon>
        <taxon>Saurischia</taxon>
        <taxon>Theropoda</taxon>
        <taxon>Coelurosauria</taxon>
        <taxon>Aves</taxon>
        <taxon>Neognathae</taxon>
        <taxon>Neoaves</taxon>
        <taxon>Telluraves</taxon>
        <taxon>Coraciimorphae</taxon>
        <taxon>Piciformes</taxon>
        <taxon>Lybiidae</taxon>
        <taxon>Tricholaema lacrymosa</taxon>
    </lineage>
</organism>
<sequence>LFCLLSFQYCCFIFHFAGQATEEESKLSRTIMRYWTNFAKNGNPNSEDLVHWPQYDRDENYLEIDLMQKASKKLKEGKMEFWVQLTKQMMKEK</sequence>
<accession>A0A852J986</accession>
<proteinExistence type="inferred from homology"/>
<feature type="signal peptide" evidence="2">
    <location>
        <begin position="1"/>
        <end position="19"/>
    </location>
</feature>
<evidence type="ECO:0000256" key="2">
    <source>
        <dbReference type="SAM" id="SignalP"/>
    </source>
</evidence>
<feature type="non-terminal residue" evidence="4">
    <location>
        <position position="1"/>
    </location>
</feature>
<evidence type="ECO:0000259" key="3">
    <source>
        <dbReference type="Pfam" id="PF00135"/>
    </source>
</evidence>
<name>A0A852J986_9PICI</name>
<comment type="similarity">
    <text evidence="1">Belongs to the type-B carboxylesterase/lipase family.</text>
</comment>
<dbReference type="GO" id="GO:0016787">
    <property type="term" value="F:hydrolase activity"/>
    <property type="evidence" value="ECO:0007669"/>
    <property type="project" value="UniProtKB-KW"/>
</dbReference>
<dbReference type="InterPro" id="IPR002018">
    <property type="entry name" value="CarbesteraseB"/>
</dbReference>
<gene>
    <name evidence="4" type="primary">Sasb_4</name>
    <name evidence="4" type="ORF">TRILEU_R15960</name>
</gene>
<reference evidence="4" key="1">
    <citation type="submission" date="2020-02" db="EMBL/GenBank/DDBJ databases">
        <title>Bird 10,000 Genomes (B10K) Project - Family phase.</title>
        <authorList>
            <person name="Zhang G."/>
        </authorList>
    </citation>
    <scope>NUCLEOTIDE SEQUENCE</scope>
    <source>
        <strain evidence="4">B10K-DU-002-37</strain>
        <tissue evidence="4">Muscle</tissue>
    </source>
</reference>
<evidence type="ECO:0000313" key="4">
    <source>
        <dbReference type="EMBL" id="NXX50771.1"/>
    </source>
</evidence>
<dbReference type="OrthoDB" id="3200163at2759"/>
<dbReference type="PANTHER" id="PTHR43903">
    <property type="entry name" value="NEUROLIGIN"/>
    <property type="match status" value="1"/>
</dbReference>
<feature type="chain" id="PRO_5032661203" evidence="2">
    <location>
        <begin position="20"/>
        <end position="93"/>
    </location>
</feature>
<keyword evidence="2" id="KW-0732">Signal</keyword>
<dbReference type="Gene3D" id="3.40.50.1820">
    <property type="entry name" value="alpha/beta hydrolase"/>
    <property type="match status" value="1"/>
</dbReference>
<feature type="domain" description="Carboxylesterase type B" evidence="3">
    <location>
        <begin position="17"/>
        <end position="82"/>
    </location>
</feature>
<dbReference type="SUPFAM" id="SSF53474">
    <property type="entry name" value="alpha/beta-Hydrolases"/>
    <property type="match status" value="1"/>
</dbReference>
<keyword evidence="5" id="KW-1185">Reference proteome</keyword>
<feature type="non-terminal residue" evidence="4">
    <location>
        <position position="93"/>
    </location>
</feature>
<dbReference type="InterPro" id="IPR051093">
    <property type="entry name" value="Neuroligin/BSAL"/>
</dbReference>